<dbReference type="Pfam" id="PF02518">
    <property type="entry name" value="HATPase_c"/>
    <property type="match status" value="1"/>
</dbReference>
<name>A0ABN9PQE2_9DINO</name>
<accession>A0ABN9PQE2</accession>
<dbReference type="PANTHER" id="PTHR43547:SF2">
    <property type="entry name" value="HYBRID SIGNAL TRANSDUCTION HISTIDINE KINASE C"/>
    <property type="match status" value="1"/>
</dbReference>
<dbReference type="Proteomes" id="UP001189429">
    <property type="component" value="Unassembled WGS sequence"/>
</dbReference>
<organism evidence="3 4">
    <name type="scientific">Prorocentrum cordatum</name>
    <dbReference type="NCBI Taxonomy" id="2364126"/>
    <lineage>
        <taxon>Eukaryota</taxon>
        <taxon>Sar</taxon>
        <taxon>Alveolata</taxon>
        <taxon>Dinophyceae</taxon>
        <taxon>Prorocentrales</taxon>
        <taxon>Prorocentraceae</taxon>
        <taxon>Prorocentrum</taxon>
    </lineage>
</organism>
<reference evidence="3" key="1">
    <citation type="submission" date="2023-10" db="EMBL/GenBank/DDBJ databases">
        <authorList>
            <person name="Chen Y."/>
            <person name="Shah S."/>
            <person name="Dougan E. K."/>
            <person name="Thang M."/>
            <person name="Chan C."/>
        </authorList>
    </citation>
    <scope>NUCLEOTIDE SEQUENCE [LARGE SCALE GENOMIC DNA]</scope>
</reference>
<evidence type="ECO:0000259" key="2">
    <source>
        <dbReference type="PROSITE" id="PS50109"/>
    </source>
</evidence>
<evidence type="ECO:0000313" key="4">
    <source>
        <dbReference type="Proteomes" id="UP001189429"/>
    </source>
</evidence>
<proteinExistence type="predicted"/>
<feature type="domain" description="Histidine kinase" evidence="2">
    <location>
        <begin position="1"/>
        <end position="146"/>
    </location>
</feature>
<feature type="non-terminal residue" evidence="3">
    <location>
        <position position="146"/>
    </location>
</feature>
<dbReference type="Gene3D" id="3.30.565.10">
    <property type="entry name" value="Histidine kinase-like ATPase, C-terminal domain"/>
    <property type="match status" value="1"/>
</dbReference>
<keyword evidence="4" id="KW-1185">Reference proteome</keyword>
<dbReference type="PANTHER" id="PTHR43547">
    <property type="entry name" value="TWO-COMPONENT HISTIDINE KINASE"/>
    <property type="match status" value="1"/>
</dbReference>
<keyword evidence="1" id="KW-0597">Phosphoprotein</keyword>
<comment type="caution">
    <text evidence="3">The sequence shown here is derived from an EMBL/GenBank/DDBJ whole genome shotgun (WGS) entry which is preliminary data.</text>
</comment>
<evidence type="ECO:0000313" key="3">
    <source>
        <dbReference type="EMBL" id="CAK0793788.1"/>
    </source>
</evidence>
<protein>
    <recommendedName>
        <fullName evidence="2">Histidine kinase domain-containing protein</fullName>
    </recommendedName>
</protein>
<dbReference type="InterPro" id="IPR003594">
    <property type="entry name" value="HATPase_dom"/>
</dbReference>
<dbReference type="InterPro" id="IPR036890">
    <property type="entry name" value="HATPase_C_sf"/>
</dbReference>
<sequence>MRRGHGKPGQAVLQGDPSRLQEKPLRLECTPVQIADVVRDVLRFCEQCTDRYGRPLKRRGVHLSGNLGRRLPVIEADAQRCAQLVFNLVVNALQATHTGHVRVSAVSDDSSETLTLLVEDTGTGIPRGKIDSLFRPIGGPASSGRQ</sequence>
<dbReference type="InterPro" id="IPR005467">
    <property type="entry name" value="His_kinase_dom"/>
</dbReference>
<gene>
    <name evidence="3" type="ORF">PCOR1329_LOCUS3959</name>
</gene>
<dbReference type="SUPFAM" id="SSF55874">
    <property type="entry name" value="ATPase domain of HSP90 chaperone/DNA topoisomerase II/histidine kinase"/>
    <property type="match status" value="1"/>
</dbReference>
<dbReference type="PROSITE" id="PS50109">
    <property type="entry name" value="HIS_KIN"/>
    <property type="match status" value="1"/>
</dbReference>
<evidence type="ECO:0000256" key="1">
    <source>
        <dbReference type="ARBA" id="ARBA00022553"/>
    </source>
</evidence>
<dbReference type="EMBL" id="CAUYUJ010001027">
    <property type="protein sequence ID" value="CAK0793788.1"/>
    <property type="molecule type" value="Genomic_DNA"/>
</dbReference>